<dbReference type="InterPro" id="IPR005841">
    <property type="entry name" value="Alpha-D-phosphohexomutase_SF"/>
</dbReference>
<feature type="domain" description="Alpha-D-phosphohexomutase alpha/beta/alpha" evidence="12">
    <location>
        <begin position="336"/>
        <end position="418"/>
    </location>
</feature>
<evidence type="ECO:0000256" key="7">
    <source>
        <dbReference type="ARBA" id="ARBA00022842"/>
    </source>
</evidence>
<keyword evidence="14" id="KW-1185">Reference proteome</keyword>
<feature type="region of interest" description="Disordered" evidence="9">
    <location>
        <begin position="859"/>
        <end position="917"/>
    </location>
</feature>
<dbReference type="GO" id="GO:0000287">
    <property type="term" value="F:magnesium ion binding"/>
    <property type="evidence" value="ECO:0007669"/>
    <property type="project" value="InterPro"/>
</dbReference>
<dbReference type="PRINTS" id="PR00509">
    <property type="entry name" value="PGMPMM"/>
</dbReference>
<dbReference type="InterPro" id="IPR045244">
    <property type="entry name" value="PGM"/>
</dbReference>
<dbReference type="FunFam" id="3.30.310.50:FF:000002">
    <property type="entry name" value="Phosphoglucomutase 5"/>
    <property type="match status" value="1"/>
</dbReference>
<evidence type="ECO:0000256" key="3">
    <source>
        <dbReference type="ARBA" id="ARBA00010231"/>
    </source>
</evidence>
<protein>
    <recommendedName>
        <fullName evidence="4">phosphoglucomutase (alpha-D-glucose-1,6-bisphosphate-dependent)</fullName>
        <ecNumber evidence="4">5.4.2.2</ecNumber>
    </recommendedName>
</protein>
<keyword evidence="6" id="KW-0479">Metal-binding</keyword>
<evidence type="ECO:0000259" key="10">
    <source>
        <dbReference type="Pfam" id="PF02878"/>
    </source>
</evidence>
<keyword evidence="8" id="KW-0413">Isomerase</keyword>
<evidence type="ECO:0000256" key="2">
    <source>
        <dbReference type="ARBA" id="ARBA00001946"/>
    </source>
</evidence>
<feature type="domain" description="Alpha-D-phosphohexomutase alpha/beta/alpha" evidence="10">
    <location>
        <begin position="20"/>
        <end position="163"/>
    </location>
</feature>
<dbReference type="Pfam" id="PF24947">
    <property type="entry name" value="PGM1_C_vert_fung"/>
    <property type="match status" value="1"/>
</dbReference>
<dbReference type="PANTHER" id="PTHR22573">
    <property type="entry name" value="PHOSPHOHEXOMUTASE FAMILY MEMBER"/>
    <property type="match status" value="1"/>
</dbReference>
<dbReference type="Pfam" id="PF02880">
    <property type="entry name" value="PGM_PMM_III"/>
    <property type="match status" value="1"/>
</dbReference>
<keyword evidence="5" id="KW-0597">Phosphoprotein</keyword>
<dbReference type="GO" id="GO:0005975">
    <property type="term" value="P:carbohydrate metabolic process"/>
    <property type="evidence" value="ECO:0007669"/>
    <property type="project" value="InterPro"/>
</dbReference>
<evidence type="ECO:0000259" key="11">
    <source>
        <dbReference type="Pfam" id="PF02879"/>
    </source>
</evidence>
<proteinExistence type="inferred from homology"/>
<dbReference type="InterPro" id="IPR036900">
    <property type="entry name" value="A-D-PHexomutase_C_sf"/>
</dbReference>
<gene>
    <name evidence="13" type="ORF">DEA37_0008786</name>
</gene>
<evidence type="ECO:0000313" key="14">
    <source>
        <dbReference type="Proteomes" id="UP000324629"/>
    </source>
</evidence>
<comment type="catalytic activity">
    <reaction evidence="1">
        <text>alpha-D-glucose 1-phosphate = alpha-D-glucose 6-phosphate</text>
        <dbReference type="Rhea" id="RHEA:23536"/>
        <dbReference type="ChEBI" id="CHEBI:58225"/>
        <dbReference type="ChEBI" id="CHEBI:58601"/>
        <dbReference type="EC" id="5.4.2.2"/>
    </reaction>
</comment>
<dbReference type="PANTHER" id="PTHR22573:SF2">
    <property type="entry name" value="PHOSPHOGLUCOMUTASE"/>
    <property type="match status" value="1"/>
</dbReference>
<dbReference type="NCBIfam" id="NF005737">
    <property type="entry name" value="PRK07564.1-1"/>
    <property type="match status" value="1"/>
</dbReference>
<comment type="caution">
    <text evidence="13">The sequence shown here is derived from an EMBL/GenBank/DDBJ whole genome shotgun (WGS) entry which is preliminary data.</text>
</comment>
<dbReference type="GO" id="GO:0005829">
    <property type="term" value="C:cytosol"/>
    <property type="evidence" value="ECO:0007669"/>
    <property type="project" value="TreeGrafter"/>
</dbReference>
<evidence type="ECO:0000256" key="9">
    <source>
        <dbReference type="SAM" id="MobiDB-lite"/>
    </source>
</evidence>
<dbReference type="InterPro" id="IPR026794">
    <property type="entry name" value="ADISSP"/>
</dbReference>
<reference evidence="13 14" key="1">
    <citation type="journal article" date="2019" name="Gigascience">
        <title>Whole-genome sequence of the oriental lung fluke Paragonimus westermani.</title>
        <authorList>
            <person name="Oey H."/>
            <person name="Zakrzewski M."/>
            <person name="Narain K."/>
            <person name="Devi K.R."/>
            <person name="Agatsuma T."/>
            <person name="Nawaratna S."/>
            <person name="Gobert G.N."/>
            <person name="Jones M.K."/>
            <person name="Ragan M.A."/>
            <person name="McManus D.P."/>
            <person name="Krause L."/>
        </authorList>
    </citation>
    <scope>NUCLEOTIDE SEQUENCE [LARGE SCALE GENOMIC DNA]</scope>
    <source>
        <strain evidence="13 14">IND2009</strain>
    </source>
</reference>
<evidence type="ECO:0000256" key="1">
    <source>
        <dbReference type="ARBA" id="ARBA00000443"/>
    </source>
</evidence>
<dbReference type="PROSITE" id="PS00710">
    <property type="entry name" value="PGM_PMM"/>
    <property type="match status" value="1"/>
</dbReference>
<dbReference type="EMBL" id="QNGE01000181">
    <property type="protein sequence ID" value="KAA3681537.1"/>
    <property type="molecule type" value="Genomic_DNA"/>
</dbReference>
<dbReference type="Gene3D" id="3.30.310.50">
    <property type="entry name" value="Alpha-D-phosphohexomutase, C-terminal domain"/>
    <property type="match status" value="1"/>
</dbReference>
<evidence type="ECO:0000256" key="5">
    <source>
        <dbReference type="ARBA" id="ARBA00022553"/>
    </source>
</evidence>
<dbReference type="InterPro" id="IPR016066">
    <property type="entry name" value="A-D-PHexomutase_CS"/>
</dbReference>
<dbReference type="FunFam" id="3.40.120.10:FF:000004">
    <property type="entry name" value="Phosphoglucomutase 5"/>
    <property type="match status" value="1"/>
</dbReference>
<dbReference type="Gene3D" id="3.40.120.10">
    <property type="entry name" value="Alpha-D-Glucose-1,6-Bisphosphate, subunit A, domain 3"/>
    <property type="match status" value="3"/>
</dbReference>
<feature type="domain" description="Alpha-D-phosphohexomutase alpha/beta/alpha" evidence="11">
    <location>
        <begin position="219"/>
        <end position="311"/>
    </location>
</feature>
<name>A0A5J4P162_9TREM</name>
<dbReference type="FunFam" id="3.40.120.10:FF:000005">
    <property type="entry name" value="Phosphoglucomutase 5"/>
    <property type="match status" value="1"/>
</dbReference>
<dbReference type="AlphaFoldDB" id="A0A5J4P162"/>
<sequence length="917" mass="100691">MSSTQILTIVTKSTSPFGDQKPGTSGLRKPTKTFQQPNYTENFIQATLNAALKDVLAGSQPVRLVLGGDGRFFLRDCLERIILPICAANGVSEVLVGQGGILSTPAASCVIRKYSLQGGILLTASHNPGGPDADFGIKYNCENGGPSPEKVTDAIFIESKGITEYKTLSTPLNVNLDEIGSTKFQLNNGKTFRVSVISSVKDYSQYIATLFDFDAIKRLLSCGCDHAPLKLKVSGLNGVTGPYIKELLCRQLGVPPESAVKAEPLEDFGKGHPDPNLTYAADLVQAVVQDPSISLAAAFDGDGDRNMIIGRNGFFVSPCDSLAVIADNIDAIKYFRETGIHGCARSMPTSRALDQVCAARNIPFYEVPTGWKFFGNLMDAKMCSLCGEESFGTGSDHIREKDGIWALFAWLSILAARSQAGLPVDVEAVVREHWMKYGRYFFTRYDYENCESVHGDAIMDRLRNLLKQGVKGRKFETSDGHTFVGDFCDDFSYVDPVDHSETKNQGIRIMFTDGTRFVFRLSGTGSSGATLRVYVDTFEPDAAKHTIQSQLPFFRPPHVVHMSDSHGPDGSSVLRPEAPNYHYPAPTTVNLPASTGESRGQRRVHQYCPAVVEPLPVPDKPARKVSFSDYVITSSRVEKQPRFSESPERFCEKVNVVVDRRCDSPVNEAGHNIVVRLVESKDEEVIVDSPFVNVSLPVYEVKLGMLKQATIYHMEFTVPDRLAAGDLELLRYIVDLPGHVSAAVNVGAIFELLSCEPAETGTDLRTYKALYARPMIKLSGGGIFAPVFMVSVISSVKDYSQYIATLFDFDAIKRLLSCGCDHAPLKLKVSGLNGGRGQGTPFLRLGIHRIAENSEYEDSDEFTEWPGFTEPVEEEEEEEEEERNVAVTAAGKNRESTDVATVHQEDDRLEEDEGFAS</sequence>
<comment type="similarity">
    <text evidence="3">Belongs to the phosphohexose mutase family.</text>
</comment>
<keyword evidence="7" id="KW-0460">Magnesium</keyword>
<accession>A0A5J4P162</accession>
<comment type="cofactor">
    <cofactor evidence="2">
        <name>Mg(2+)</name>
        <dbReference type="ChEBI" id="CHEBI:18420"/>
    </cofactor>
</comment>
<feature type="compositionally biased region" description="Acidic residues" evidence="9">
    <location>
        <begin position="871"/>
        <end position="882"/>
    </location>
</feature>
<evidence type="ECO:0000259" key="12">
    <source>
        <dbReference type="Pfam" id="PF02880"/>
    </source>
</evidence>
<dbReference type="SUPFAM" id="SSF55957">
    <property type="entry name" value="Phosphoglucomutase, C-terminal domain"/>
    <property type="match status" value="1"/>
</dbReference>
<dbReference type="InterPro" id="IPR005844">
    <property type="entry name" value="A-D-PHexomutase_a/b/a-I"/>
</dbReference>
<evidence type="ECO:0000313" key="13">
    <source>
        <dbReference type="EMBL" id="KAA3681537.1"/>
    </source>
</evidence>
<organism evidence="13 14">
    <name type="scientific">Paragonimus westermani</name>
    <dbReference type="NCBI Taxonomy" id="34504"/>
    <lineage>
        <taxon>Eukaryota</taxon>
        <taxon>Metazoa</taxon>
        <taxon>Spiralia</taxon>
        <taxon>Lophotrochozoa</taxon>
        <taxon>Platyhelminthes</taxon>
        <taxon>Trematoda</taxon>
        <taxon>Digenea</taxon>
        <taxon>Plagiorchiida</taxon>
        <taxon>Troglotremata</taxon>
        <taxon>Troglotrematidae</taxon>
        <taxon>Paragonimus</taxon>
    </lineage>
</organism>
<dbReference type="EC" id="5.4.2.2" evidence="4"/>
<dbReference type="Pfam" id="PF15006">
    <property type="entry name" value="DUF4517"/>
    <property type="match status" value="1"/>
</dbReference>
<dbReference type="SUPFAM" id="SSF53738">
    <property type="entry name" value="Phosphoglucomutase, first 3 domains"/>
    <property type="match status" value="3"/>
</dbReference>
<dbReference type="InterPro" id="IPR016055">
    <property type="entry name" value="A-D-PHexomutase_a/b/a-I/II/III"/>
</dbReference>
<dbReference type="Proteomes" id="UP000324629">
    <property type="component" value="Unassembled WGS sequence"/>
</dbReference>
<dbReference type="GO" id="GO:0004614">
    <property type="term" value="F:phosphoglucomutase activity"/>
    <property type="evidence" value="ECO:0007669"/>
    <property type="project" value="UniProtKB-EC"/>
</dbReference>
<dbReference type="Pfam" id="PF02879">
    <property type="entry name" value="PGM_PMM_II"/>
    <property type="match status" value="1"/>
</dbReference>
<evidence type="ECO:0000256" key="8">
    <source>
        <dbReference type="ARBA" id="ARBA00023235"/>
    </source>
</evidence>
<evidence type="ECO:0000256" key="6">
    <source>
        <dbReference type="ARBA" id="ARBA00022723"/>
    </source>
</evidence>
<evidence type="ECO:0000256" key="4">
    <source>
        <dbReference type="ARBA" id="ARBA00012728"/>
    </source>
</evidence>
<dbReference type="InterPro" id="IPR005846">
    <property type="entry name" value="A-D-PHexomutase_a/b/a-III"/>
</dbReference>
<feature type="compositionally biased region" description="Acidic residues" evidence="9">
    <location>
        <begin position="907"/>
        <end position="917"/>
    </location>
</feature>
<dbReference type="Pfam" id="PF02878">
    <property type="entry name" value="PGM_PMM_I"/>
    <property type="match status" value="1"/>
</dbReference>
<dbReference type="InterPro" id="IPR005845">
    <property type="entry name" value="A-D-PHexomutase_a/b/a-II"/>
</dbReference>